<dbReference type="RefSeq" id="XP_018828732.1">
    <property type="nucleotide sequence ID" value="XM_018973187.2"/>
</dbReference>
<dbReference type="KEGG" id="jre:108997079"/>
<dbReference type="GO" id="GO:0016788">
    <property type="term" value="F:hydrolase activity, acting on ester bonds"/>
    <property type="evidence" value="ECO:0007669"/>
    <property type="project" value="InterPro"/>
</dbReference>
<dbReference type="PROSITE" id="PS00841">
    <property type="entry name" value="XPG_1"/>
    <property type="match status" value="1"/>
</dbReference>
<feature type="region of interest" description="Disordered" evidence="5">
    <location>
        <begin position="836"/>
        <end position="861"/>
    </location>
</feature>
<feature type="coiled-coil region" evidence="4">
    <location>
        <begin position="142"/>
        <end position="173"/>
    </location>
</feature>
<dbReference type="FunFam" id="1.10.150.20:FF:000050">
    <property type="entry name" value="DNA repair protein UVH3"/>
    <property type="match status" value="1"/>
</dbReference>
<dbReference type="Pfam" id="PF14377">
    <property type="entry name" value="UBM"/>
    <property type="match status" value="2"/>
</dbReference>
<gene>
    <name evidence="7" type="primary">LOC108997079</name>
</gene>
<dbReference type="Pfam" id="PF00752">
    <property type="entry name" value="XPG_N"/>
    <property type="match status" value="1"/>
</dbReference>
<feature type="region of interest" description="Disordered" evidence="5">
    <location>
        <begin position="1467"/>
        <end position="1487"/>
    </location>
</feature>
<dbReference type="SUPFAM" id="SSF47807">
    <property type="entry name" value="5' to 3' exonuclease, C-terminal subdomain"/>
    <property type="match status" value="1"/>
</dbReference>
<dbReference type="Gene3D" id="1.10.150.20">
    <property type="entry name" value="5' to 3' exonuclease, C-terminal subdomain"/>
    <property type="match status" value="1"/>
</dbReference>
<keyword evidence="6" id="KW-1185">Reference proteome</keyword>
<dbReference type="InterPro" id="IPR008918">
    <property type="entry name" value="HhH2"/>
</dbReference>
<dbReference type="Gramene" id="Jr10_03010_p1">
    <property type="protein sequence ID" value="cds.Jr10_03010_p1"/>
    <property type="gene ID" value="Jr10_03010"/>
</dbReference>
<sequence length="1693" mass="186743">MGVHGLWELLAPVGRRVSVETLAGKKLAIGTTTLALILFLTLKPHEPSIFISRIMNCIPDASIWMVQFMKAMRDEKGEMIRNAHLLGFFRRICKLLFLRTKPVFVFDGATPALKRRTVIARRRQRDNAQAKVRKTAEKLLLNQLKAMKLKELAKEIENQKKRQKKQKNDAKGEKILSEATNMVGNQLERDMVSKSFSQEKLDEMLAASIAAEDDGRFPNNASTSAAAAAIIPAEEDGSEVEERILPPEHGEIDPAVLASLPQSMQHDLLVQLKGKMIMPGEMDMFDCSSNGGDAILRSGPSGNQEKLDEMLAASILAEEIERSPNCASKSADPFPFGENGEGYEDEDEDEDEEMMLPEMNGEFDPTVLAALPPSMQLDLLVQMRERLMAENRQKYQKVKKDPTKFSELQIQAYLKTVAFRREIDEVQKSAAGSGVGGVQTSRIASEANREFIFSSSFTGDKQAFTSARGETNGDKQLETPREHPSQNFINSVASASKSNAMSGSVLDESRRVFDDNIETYTDERGHVRVSRVRAMGIRMTRDIQRNLDLMKEVEQESTNARKVANTQTMVDGDAVSAPRSFPGTKQSVETSHYGNSESVNLNGRNEESNVKSDTSIEISLIDDGENGDDDLFARLVAGNPVKSFSSDNTPSRKQSSNLHSNCDWEEGIIKDKVGSFSSNNGGEIKPSLEKDKVSDESDVEWEEGLCNFHKSTSPEQAEAGRTISKGYLEEEADLQEAIRRSLEYVGDKESNLELPQVQKNLEEVHKDIAIFGQKNNIGGELLVGEHGSQESESFCEIAYGDVKPNGVAGLTVSQIIECSGRQLKSSVACSSDNSGMQINKPCERQPGSHSEQAMQDASERDSLYREIPGSEYVAPLQKEVHVVAEQPLGTCSVGAGSPNFPSRGSEHNSHISGANTSGIQIGDELNDPKTETQKLAAEEKNGKHVGEGGHNKYGSPFEGNENLHAKVTEGNLAEEIQILGQEYLSLGDEQRKLERNAESVSSEMFAECQELLQMFGLPYIVAPMEAEAQCAYMELANLVDGVVTDDSDVFLFGARSVYKNIFDDRKYVETYLMKDMEKELGLTREKLIRMALLLGSDYTEGVSGIGIVNAIEVVNAFPEKDGLHKFREWIESPDPTILKKFDAETGSTVKKRGPKVIDNGLKCSNRNLEEVSGSDLNILEGQEQQQSVTSMHDIKQIFMDKHRNVSKNWHIPPVFPSEAVVSAYFSPQVDNSTEPFTWGKPDHFVLRKLCWEKFGWGNQKADELLVPVLKEYDKHETQLRLEAFYTFNERFAKIRSKRIKKAVKGITGSQTLELIDNPLQEVSRSRNKRRANPVEPGDNKSEKPSSEIEESDVGNQHYYMDKSLPKHSRKRRNSGEPIPSIPPMETEGRRSRNKGSHGNGRGGGRGRGRGDGVGRGRGKRSSGFEPRESSGNDTDDDEQEVLVENLEVPDKVRRSMRIRKPVNYTVNDSMVDDGEKSSDQSDEKCSAGEAVGRDLSSAQGVCEDAAAGHNENKQHNNAGDSAHEEHLHIDDYHEMGGGFCTDKCEIDQPDVSQCGDPSFEAEFCKDYLNAGGGFCLDEGETKNDQDGTHCPATANASGSAEPDPSHSIDFTNEADLDFGSVQSNLGPKGALDGLHATGKTDAYDTESNLDLQNASSNEGNSKGDVSPPRNTTGKTSVGGLSAMPFLKRKRRKS</sequence>
<dbReference type="FunCoup" id="A0A2I4FAQ5">
    <property type="interactions" value="3458"/>
</dbReference>
<feature type="region of interest" description="Disordered" evidence="5">
    <location>
        <begin position="640"/>
        <end position="660"/>
    </location>
</feature>
<dbReference type="OrthoDB" id="31113at2759"/>
<dbReference type="InterPro" id="IPR019974">
    <property type="entry name" value="XPG_CS"/>
</dbReference>
<dbReference type="GO" id="GO:0005634">
    <property type="term" value="C:nucleus"/>
    <property type="evidence" value="ECO:0000318"/>
    <property type="project" value="GO_Central"/>
</dbReference>
<feature type="region of interest" description="Disordered" evidence="5">
    <location>
        <begin position="901"/>
        <end position="925"/>
    </location>
</feature>
<feature type="region of interest" description="Disordered" evidence="5">
    <location>
        <begin position="1317"/>
        <end position="1447"/>
    </location>
</feature>
<dbReference type="InterPro" id="IPR036279">
    <property type="entry name" value="5-3_exonuclease_C_sf"/>
</dbReference>
<feature type="region of interest" description="Disordered" evidence="5">
    <location>
        <begin position="323"/>
        <end position="351"/>
    </location>
</feature>
<feature type="compositionally biased region" description="Basic and acidic residues" evidence="5">
    <location>
        <begin position="1473"/>
        <end position="1486"/>
    </location>
</feature>
<evidence type="ECO:0000313" key="7">
    <source>
        <dbReference type="RefSeq" id="XP_018828732.1"/>
    </source>
</evidence>
<dbReference type="PANTHER" id="PTHR16171:SF7">
    <property type="entry name" value="DNA REPAIR PROTEIN RAD2"/>
    <property type="match status" value="1"/>
</dbReference>
<feature type="compositionally biased region" description="Polar residues" evidence="5">
    <location>
        <begin position="583"/>
        <end position="603"/>
    </location>
</feature>
<dbReference type="SMART" id="SM00485">
    <property type="entry name" value="XPGN"/>
    <property type="match status" value="1"/>
</dbReference>
<feature type="compositionally biased region" description="Basic and acidic residues" evidence="5">
    <location>
        <begin position="1337"/>
        <end position="1346"/>
    </location>
</feature>
<feature type="compositionally biased region" description="Acidic residues" evidence="5">
    <location>
        <begin position="341"/>
        <end position="351"/>
    </location>
</feature>
<comment type="subcellular location">
    <subcellularLocation>
        <location evidence="1">Nucleus</location>
    </subcellularLocation>
</comment>
<dbReference type="InterPro" id="IPR006086">
    <property type="entry name" value="XPG-I_dom"/>
</dbReference>
<dbReference type="CDD" id="cd09868">
    <property type="entry name" value="PIN_XPG_RAD2"/>
    <property type="match status" value="2"/>
</dbReference>
<dbReference type="Pfam" id="PF00867">
    <property type="entry name" value="XPG_I"/>
    <property type="match status" value="1"/>
</dbReference>
<feature type="compositionally biased region" description="Polar residues" evidence="5">
    <location>
        <begin position="642"/>
        <end position="660"/>
    </location>
</feature>
<evidence type="ECO:0000256" key="3">
    <source>
        <dbReference type="ARBA" id="ARBA00023242"/>
    </source>
</evidence>
<evidence type="ECO:0000256" key="4">
    <source>
        <dbReference type="SAM" id="Coils"/>
    </source>
</evidence>
<keyword evidence="4" id="KW-0175">Coiled coil</keyword>
<dbReference type="GO" id="GO:0003697">
    <property type="term" value="F:single-stranded DNA binding"/>
    <property type="evidence" value="ECO:0000318"/>
    <property type="project" value="GO_Central"/>
</dbReference>
<dbReference type="PANTHER" id="PTHR16171">
    <property type="entry name" value="DNA REPAIR PROTEIN COMPLEMENTING XP-G CELLS-RELATED"/>
    <property type="match status" value="1"/>
</dbReference>
<dbReference type="SMART" id="SM00484">
    <property type="entry name" value="XPGI"/>
    <property type="match status" value="1"/>
</dbReference>
<dbReference type="CDD" id="cd09904">
    <property type="entry name" value="H3TH_XPG"/>
    <property type="match status" value="1"/>
</dbReference>
<feature type="compositionally biased region" description="Basic and acidic residues" evidence="5">
    <location>
        <begin position="471"/>
        <end position="484"/>
    </location>
</feature>
<dbReference type="FunFam" id="3.40.50.1010:FF:000029">
    <property type="entry name" value="DNA repair protein UVH3"/>
    <property type="match status" value="1"/>
</dbReference>
<dbReference type="Proteomes" id="UP000235220">
    <property type="component" value="Chromosome 10"/>
</dbReference>
<feature type="region of interest" description="Disordered" evidence="5">
    <location>
        <begin position="573"/>
        <end position="613"/>
    </location>
</feature>
<organism evidence="6 7">
    <name type="scientific">Juglans regia</name>
    <name type="common">English walnut</name>
    <dbReference type="NCBI Taxonomy" id="51240"/>
    <lineage>
        <taxon>Eukaryota</taxon>
        <taxon>Viridiplantae</taxon>
        <taxon>Streptophyta</taxon>
        <taxon>Embryophyta</taxon>
        <taxon>Tracheophyta</taxon>
        <taxon>Spermatophyta</taxon>
        <taxon>Magnoliopsida</taxon>
        <taxon>eudicotyledons</taxon>
        <taxon>Gunneridae</taxon>
        <taxon>Pentapetalae</taxon>
        <taxon>rosids</taxon>
        <taxon>fabids</taxon>
        <taxon>Fagales</taxon>
        <taxon>Juglandaceae</taxon>
        <taxon>Juglans</taxon>
    </lineage>
</organism>
<dbReference type="GO" id="GO:0004520">
    <property type="term" value="F:DNA endonuclease activity"/>
    <property type="evidence" value="ECO:0000318"/>
    <property type="project" value="GO_Central"/>
</dbReference>
<evidence type="ECO:0000313" key="6">
    <source>
        <dbReference type="Proteomes" id="UP000235220"/>
    </source>
</evidence>
<dbReference type="InterPro" id="IPR006085">
    <property type="entry name" value="XPG_DNA_repair_N"/>
</dbReference>
<dbReference type="SMART" id="SM00279">
    <property type="entry name" value="HhH2"/>
    <property type="match status" value="1"/>
</dbReference>
<feature type="compositionally biased region" description="Polar residues" evidence="5">
    <location>
        <begin position="1645"/>
        <end position="1660"/>
    </location>
</feature>
<feature type="region of interest" description="Disordered" evidence="5">
    <location>
        <begin position="463"/>
        <end position="486"/>
    </location>
</feature>
<keyword evidence="3" id="KW-0539">Nucleus</keyword>
<keyword evidence="2" id="KW-0808">Transferase</keyword>
<feature type="compositionally biased region" description="Basic and acidic residues" evidence="5">
    <location>
        <begin position="686"/>
        <end position="695"/>
    </location>
</feature>
<feature type="region of interest" description="Disordered" evidence="5">
    <location>
        <begin position="1581"/>
        <end position="1611"/>
    </location>
</feature>
<dbReference type="GeneID" id="108997079"/>
<name>A0A2I4FAQ5_JUGRE</name>
<feature type="compositionally biased region" description="Gly residues" evidence="5">
    <location>
        <begin position="1397"/>
        <end position="1407"/>
    </location>
</feature>
<reference evidence="7" key="1">
    <citation type="submission" date="2025-08" db="UniProtKB">
        <authorList>
            <consortium name="RefSeq"/>
        </authorList>
    </citation>
    <scope>IDENTIFICATION</scope>
    <source>
        <tissue evidence="7">Leaves</tissue>
    </source>
</reference>
<dbReference type="SUPFAM" id="SSF88723">
    <property type="entry name" value="PIN domain-like"/>
    <property type="match status" value="1"/>
</dbReference>
<feature type="region of interest" description="Disordered" evidence="5">
    <location>
        <begin position="1629"/>
        <end position="1693"/>
    </location>
</feature>
<dbReference type="STRING" id="51240.A0A2I4FAQ5"/>
<dbReference type="PROSITE" id="PS00842">
    <property type="entry name" value="XPG_2"/>
    <property type="match status" value="1"/>
</dbReference>
<protein>
    <submittedName>
        <fullName evidence="7">DNA repair protein UVH3 isoform X1</fullName>
    </submittedName>
</protein>
<feature type="region of interest" description="Disordered" evidence="5">
    <location>
        <begin position="674"/>
        <end position="696"/>
    </location>
</feature>
<dbReference type="InterPro" id="IPR029060">
    <property type="entry name" value="PIN-like_dom_sf"/>
</dbReference>
<evidence type="ECO:0000256" key="5">
    <source>
        <dbReference type="SAM" id="MobiDB-lite"/>
    </source>
</evidence>
<dbReference type="GO" id="GO:0016740">
    <property type="term" value="F:transferase activity"/>
    <property type="evidence" value="ECO:0007669"/>
    <property type="project" value="UniProtKB-KW"/>
</dbReference>
<feature type="compositionally biased region" description="Polar residues" evidence="5">
    <location>
        <begin position="910"/>
        <end position="919"/>
    </location>
</feature>
<dbReference type="InterPro" id="IPR025527">
    <property type="entry name" value="HUWE1/Rev1_UBM"/>
</dbReference>
<dbReference type="Gene3D" id="3.40.50.1010">
    <property type="entry name" value="5'-nuclease"/>
    <property type="match status" value="2"/>
</dbReference>
<evidence type="ECO:0000256" key="1">
    <source>
        <dbReference type="ARBA" id="ARBA00004123"/>
    </source>
</evidence>
<accession>A0A2I4FAQ5</accession>
<proteinExistence type="predicted"/>
<evidence type="ECO:0000256" key="2">
    <source>
        <dbReference type="ARBA" id="ARBA00022679"/>
    </source>
</evidence>